<accession>A0A2G4T350</accession>
<feature type="region of interest" description="Disordered" evidence="3">
    <location>
        <begin position="88"/>
        <end position="139"/>
    </location>
</feature>
<reference evidence="5 6" key="1">
    <citation type="journal article" date="2016" name="Proc. Natl. Acad. Sci. U.S.A.">
        <title>Lipid metabolic changes in an early divergent fungus govern the establishment of a mutualistic symbiosis with endobacteria.</title>
        <authorList>
            <person name="Lastovetsky O.A."/>
            <person name="Gaspar M.L."/>
            <person name="Mondo S.J."/>
            <person name="LaButti K.M."/>
            <person name="Sandor L."/>
            <person name="Grigoriev I.V."/>
            <person name="Henry S.A."/>
            <person name="Pawlowska T.E."/>
        </authorList>
    </citation>
    <scope>NUCLEOTIDE SEQUENCE [LARGE SCALE GENOMIC DNA]</scope>
    <source>
        <strain evidence="5 6">ATCC 52813</strain>
    </source>
</reference>
<evidence type="ECO:0000256" key="3">
    <source>
        <dbReference type="SAM" id="MobiDB-lite"/>
    </source>
</evidence>
<dbReference type="PANTHER" id="PTHR23113:SF99">
    <property type="entry name" value="RASGEF DOMAIN-CONTAINING PROTEIN"/>
    <property type="match status" value="1"/>
</dbReference>
<evidence type="ECO:0000259" key="4">
    <source>
        <dbReference type="PROSITE" id="PS50009"/>
    </source>
</evidence>
<evidence type="ECO:0000256" key="1">
    <source>
        <dbReference type="ARBA" id="ARBA00022658"/>
    </source>
</evidence>
<dbReference type="InterPro" id="IPR036964">
    <property type="entry name" value="RASGEF_cat_dom_sf"/>
</dbReference>
<dbReference type="RefSeq" id="XP_023469135.1">
    <property type="nucleotide sequence ID" value="XM_023610538.1"/>
</dbReference>
<dbReference type="GeneID" id="35441528"/>
<dbReference type="PANTHER" id="PTHR23113">
    <property type="entry name" value="GUANINE NUCLEOTIDE EXCHANGE FACTOR"/>
    <property type="match status" value="1"/>
</dbReference>
<dbReference type="Gene3D" id="1.10.840.10">
    <property type="entry name" value="Ras guanine-nucleotide exchange factors catalytic domain"/>
    <property type="match status" value="1"/>
</dbReference>
<evidence type="ECO:0000313" key="5">
    <source>
        <dbReference type="EMBL" id="PHZ15427.1"/>
    </source>
</evidence>
<dbReference type="InterPro" id="IPR001895">
    <property type="entry name" value="RASGEF_cat_dom"/>
</dbReference>
<dbReference type="GO" id="GO:0005085">
    <property type="term" value="F:guanyl-nucleotide exchange factor activity"/>
    <property type="evidence" value="ECO:0007669"/>
    <property type="project" value="UniProtKB-KW"/>
</dbReference>
<dbReference type="Pfam" id="PF00617">
    <property type="entry name" value="RasGEF"/>
    <property type="match status" value="1"/>
</dbReference>
<dbReference type="InterPro" id="IPR008937">
    <property type="entry name" value="Ras-like_GEF"/>
</dbReference>
<evidence type="ECO:0000313" key="6">
    <source>
        <dbReference type="Proteomes" id="UP000242254"/>
    </source>
</evidence>
<dbReference type="Proteomes" id="UP000242254">
    <property type="component" value="Unassembled WGS sequence"/>
</dbReference>
<dbReference type="GO" id="GO:0007264">
    <property type="term" value="P:small GTPase-mediated signal transduction"/>
    <property type="evidence" value="ECO:0007669"/>
    <property type="project" value="InterPro"/>
</dbReference>
<name>A0A2G4T350_RHIZD</name>
<proteinExistence type="predicted"/>
<dbReference type="EMBL" id="KZ303844">
    <property type="protein sequence ID" value="PHZ15427.1"/>
    <property type="molecule type" value="Genomic_DNA"/>
</dbReference>
<dbReference type="SMART" id="SM00147">
    <property type="entry name" value="RasGEF"/>
    <property type="match status" value="1"/>
</dbReference>
<feature type="domain" description="Ras-GEF" evidence="4">
    <location>
        <begin position="222"/>
        <end position="456"/>
    </location>
</feature>
<organism evidence="5 6">
    <name type="scientific">Rhizopus microsporus ATCC 52813</name>
    <dbReference type="NCBI Taxonomy" id="1340429"/>
    <lineage>
        <taxon>Eukaryota</taxon>
        <taxon>Fungi</taxon>
        <taxon>Fungi incertae sedis</taxon>
        <taxon>Mucoromycota</taxon>
        <taxon>Mucoromycotina</taxon>
        <taxon>Mucoromycetes</taxon>
        <taxon>Mucorales</taxon>
        <taxon>Mucorineae</taxon>
        <taxon>Rhizopodaceae</taxon>
        <taxon>Rhizopus</taxon>
    </lineage>
</organism>
<protein>
    <submittedName>
        <fullName evidence="5">Ras GEF</fullName>
    </submittedName>
</protein>
<dbReference type="SUPFAM" id="SSF48366">
    <property type="entry name" value="Ras GEF"/>
    <property type="match status" value="1"/>
</dbReference>
<dbReference type="STRING" id="1340429.A0A2G4T350"/>
<dbReference type="PROSITE" id="PS50009">
    <property type="entry name" value="RASGEF_CAT"/>
    <property type="match status" value="1"/>
</dbReference>
<sequence>MKGRNKQNWETNLTTEFLWVVYSSFILCNRRIKETRIHRSIQRQRKRGIKLYACLNYAKEIALQKKKVPPPLPPKPLSLSTSTFLPPPLPPRKHVNIKSTQDSKLKKGLRKASAPGTIKNKNIKPLMTPRRSSSPSIVVNSSKPFSSYTNNQEIFLLATTRIHTRVRAKTFTDLSSDDVPLIPQPPFDFINQSLQHQQEFSPSFEKLRTLQSINILSILQFHPMMTAYQLTLIESAIFRNVTTTALLNHTPKSPDPCIVASTDFFNYLTRLIEYSILIKLEASDRSQHLNYWIKVAGKCYELKNYQTLKAVISALGTPPMQRLKRSWAFVPKKAISLLEELVELMSETSNYEKYRRVMLEDIKLHEPMIPFLGTFIHDMTYLNALNNQQDARLTDLLSLFTDMQKNPDYSPALPAMYTKEVISYNRPKFSIRTTASTRKGVYDDELAKINMDMQQCLVTQYLLTRPWVNEKTVDELCVLREPTKANGGICLTSSVSLTTTRSSSGSLTSSSTSPSRPLSLEDEEDYFERKSSAGFWLFGRKSVDQSTAFKPVESFATLHRSPRHFSFDEVNTDNDENVCIKKRYHGTVTSQSSSSLAIFRKDFWKNNSNTNGSSASNGSNKFSIISFNSEPSISSVTHNTASPHPLDNSQSDTSSSFVWT</sequence>
<keyword evidence="1 2" id="KW-0344">Guanine-nucleotide releasing factor</keyword>
<gene>
    <name evidence="5" type="ORF">RHIMIDRAFT_248598</name>
</gene>
<feature type="region of interest" description="Disordered" evidence="3">
    <location>
        <begin position="499"/>
        <end position="520"/>
    </location>
</feature>
<dbReference type="InterPro" id="IPR023578">
    <property type="entry name" value="Ras_GEF_dom_sf"/>
</dbReference>
<feature type="compositionally biased region" description="Low complexity" evidence="3">
    <location>
        <begin position="499"/>
        <end position="518"/>
    </location>
</feature>
<dbReference type="AlphaFoldDB" id="A0A2G4T350"/>
<evidence type="ECO:0000256" key="2">
    <source>
        <dbReference type="PROSITE-ProRule" id="PRU00168"/>
    </source>
</evidence>
<feature type="region of interest" description="Disordered" evidence="3">
    <location>
        <begin position="634"/>
        <end position="660"/>
    </location>
</feature>
<keyword evidence="6" id="KW-1185">Reference proteome</keyword>
<feature type="compositionally biased region" description="Low complexity" evidence="3">
    <location>
        <begin position="129"/>
        <end position="139"/>
    </location>
</feature>